<gene>
    <name evidence="4" type="ORF">BXY39_1525</name>
</gene>
<dbReference type="InterPro" id="IPR021150">
    <property type="entry name" value="Ubiq_cyt_c_chap"/>
</dbReference>
<dbReference type="AlphaFoldDB" id="A0A3M0CH23"/>
<evidence type="ECO:0000313" key="5">
    <source>
        <dbReference type="Proteomes" id="UP000271227"/>
    </source>
</evidence>
<comment type="similarity">
    <text evidence="2">Belongs to the UPF0174 family.</text>
</comment>
<accession>A0A3M0CH23</accession>
<comment type="similarity">
    <text evidence="1">Belongs to the CBP3 family.</text>
</comment>
<dbReference type="InterPro" id="IPR007129">
    <property type="entry name" value="Ubiqinol_cyt_c_chaperone_CPB3"/>
</dbReference>
<comment type="caution">
    <text evidence="4">The sequence shown here is derived from an EMBL/GenBank/DDBJ whole genome shotgun (WGS) entry which is preliminary data.</text>
</comment>
<protein>
    <submittedName>
        <fullName evidence="4">Cytochrome b pre-mRNA-processing protein 3</fullName>
    </submittedName>
</protein>
<dbReference type="PANTHER" id="PTHR12184:SF1">
    <property type="entry name" value="UBIQUINOL-CYTOCHROME-C REDUCTASE COMPLEX ASSEMBLY FACTOR 1"/>
    <property type="match status" value="1"/>
</dbReference>
<dbReference type="EMBL" id="REFR01000010">
    <property type="protein sequence ID" value="RMB08878.1"/>
    <property type="molecule type" value="Genomic_DNA"/>
</dbReference>
<reference evidence="4 5" key="1">
    <citation type="submission" date="2018-10" db="EMBL/GenBank/DDBJ databases">
        <title>Genomic Encyclopedia of Archaeal and Bacterial Type Strains, Phase II (KMG-II): from individual species to whole genera.</title>
        <authorList>
            <person name="Goeker M."/>
        </authorList>
    </citation>
    <scope>NUCLEOTIDE SEQUENCE [LARGE SCALE GENOMIC DNA]</scope>
    <source>
        <strain evidence="4 5">DSM 25217</strain>
    </source>
</reference>
<keyword evidence="5" id="KW-1185">Reference proteome</keyword>
<evidence type="ECO:0000256" key="2">
    <source>
        <dbReference type="ARBA" id="ARBA00006436"/>
    </source>
</evidence>
<dbReference type="InParanoid" id="A0A3M0CH23"/>
<dbReference type="OrthoDB" id="7158889at2"/>
<evidence type="ECO:0000256" key="1">
    <source>
        <dbReference type="ARBA" id="ARBA00006407"/>
    </source>
</evidence>
<dbReference type="PANTHER" id="PTHR12184">
    <property type="entry name" value="UBIQUINOL-CYTOCHROME C REDUCTASE COMPLEX ASSEMBLY FACTOR 1 FAMILY MEMBER"/>
    <property type="match status" value="1"/>
</dbReference>
<dbReference type="Proteomes" id="UP000271227">
    <property type="component" value="Unassembled WGS sequence"/>
</dbReference>
<name>A0A3M0CH23_9PROT</name>
<evidence type="ECO:0000313" key="4">
    <source>
        <dbReference type="EMBL" id="RMB08878.1"/>
    </source>
</evidence>
<feature type="domain" description="Ubiquinol-cytochrome c chaperone" evidence="3">
    <location>
        <begin position="35"/>
        <end position="184"/>
    </location>
</feature>
<proteinExistence type="inferred from homology"/>
<organism evidence="4 5">
    <name type="scientific">Eilatimonas milleporae</name>
    <dbReference type="NCBI Taxonomy" id="911205"/>
    <lineage>
        <taxon>Bacteria</taxon>
        <taxon>Pseudomonadati</taxon>
        <taxon>Pseudomonadota</taxon>
        <taxon>Alphaproteobacteria</taxon>
        <taxon>Kordiimonadales</taxon>
        <taxon>Kordiimonadaceae</taxon>
        <taxon>Eilatimonas</taxon>
    </lineage>
</organism>
<sequence length="202" mass="22543">MILRWLRERRMLPAVHMVYTSIVRAARQEVFHSGFAVPDTLDGRFDLILLHMALVVDRLRKGVDVGDDDLLFARRLQEVMIEDMDRSLREMGVGDLSVGKQIKKMGAAWLGRLDAYSTALERGAAPQALEDVLARNLYRQEEGAGVDDTDGRTAVPADVIALLAGYVRDVKQAIDGAATQDIRAWRIALPAPPRPAERKIRT</sequence>
<dbReference type="Pfam" id="PF03981">
    <property type="entry name" value="Ubiq_cyt_C_chap"/>
    <property type="match status" value="1"/>
</dbReference>
<evidence type="ECO:0000259" key="3">
    <source>
        <dbReference type="Pfam" id="PF03981"/>
    </source>
</evidence>